<dbReference type="GO" id="GO:0004693">
    <property type="term" value="F:cyclin-dependent protein serine/threonine kinase activity"/>
    <property type="evidence" value="ECO:0007669"/>
    <property type="project" value="UniProtKB-EC"/>
</dbReference>
<dbReference type="GO" id="GO:0005524">
    <property type="term" value="F:ATP binding"/>
    <property type="evidence" value="ECO:0007669"/>
    <property type="project" value="UniProtKB-UniRule"/>
</dbReference>
<dbReference type="PROSITE" id="PS00107">
    <property type="entry name" value="PROTEIN_KINASE_ATP"/>
    <property type="match status" value="1"/>
</dbReference>
<accession>A0A2J7QHD6</accession>
<dbReference type="InterPro" id="IPR011009">
    <property type="entry name" value="Kinase-like_dom_sf"/>
</dbReference>
<evidence type="ECO:0000256" key="8">
    <source>
        <dbReference type="ARBA" id="ARBA00047811"/>
    </source>
</evidence>
<evidence type="ECO:0000256" key="4">
    <source>
        <dbReference type="ARBA" id="ARBA00022679"/>
    </source>
</evidence>
<name>A0A2J7QHD6_9NEOP</name>
<dbReference type="SMART" id="SM00220">
    <property type="entry name" value="S_TKc"/>
    <property type="match status" value="1"/>
</dbReference>
<keyword evidence="5 10" id="KW-0547">Nucleotide-binding</keyword>
<dbReference type="Gene3D" id="1.10.510.10">
    <property type="entry name" value="Transferase(Phosphotransferase) domain 1"/>
    <property type="match status" value="1"/>
</dbReference>
<dbReference type="Pfam" id="PF00069">
    <property type="entry name" value="Pkinase"/>
    <property type="match status" value="1"/>
</dbReference>
<dbReference type="EC" id="2.7.11.22" evidence="2"/>
<evidence type="ECO:0000256" key="7">
    <source>
        <dbReference type="ARBA" id="ARBA00022840"/>
    </source>
</evidence>
<dbReference type="PANTHER" id="PTHR24056:SF400">
    <property type="entry name" value="KINASE, PUTATIVE-RELATED"/>
    <property type="match status" value="1"/>
</dbReference>
<evidence type="ECO:0000256" key="5">
    <source>
        <dbReference type="ARBA" id="ARBA00022741"/>
    </source>
</evidence>
<keyword evidence="14" id="KW-1185">Reference proteome</keyword>
<comment type="caution">
    <text evidence="13">The sequence shown here is derived from an EMBL/GenBank/DDBJ whole genome shotgun (WGS) entry which is preliminary data.</text>
</comment>
<dbReference type="Proteomes" id="UP000235965">
    <property type="component" value="Unassembled WGS sequence"/>
</dbReference>
<evidence type="ECO:0000256" key="1">
    <source>
        <dbReference type="ARBA" id="ARBA00006485"/>
    </source>
</evidence>
<dbReference type="SUPFAM" id="SSF56112">
    <property type="entry name" value="Protein kinase-like (PK-like)"/>
    <property type="match status" value="1"/>
</dbReference>
<gene>
    <name evidence="13" type="primary">CDKL2</name>
    <name evidence="13" type="ORF">B7P43_G13852</name>
</gene>
<feature type="binding site" evidence="10">
    <location>
        <position position="34"/>
    </location>
    <ligand>
        <name>ATP</name>
        <dbReference type="ChEBI" id="CHEBI:30616"/>
    </ligand>
</feature>
<dbReference type="Gene3D" id="3.30.200.20">
    <property type="entry name" value="Phosphorylase Kinase, domain 1"/>
    <property type="match status" value="1"/>
</dbReference>
<feature type="compositionally biased region" description="Polar residues" evidence="11">
    <location>
        <begin position="554"/>
        <end position="569"/>
    </location>
</feature>
<protein>
    <recommendedName>
        <fullName evidence="2">cyclin-dependent kinase</fullName>
        <ecNumber evidence="2">2.7.11.22</ecNumber>
    </recommendedName>
</protein>
<reference evidence="13 14" key="1">
    <citation type="submission" date="2017-12" db="EMBL/GenBank/DDBJ databases">
        <title>Hemimetabolous genomes reveal molecular basis of termite eusociality.</title>
        <authorList>
            <person name="Harrison M.C."/>
            <person name="Jongepier E."/>
            <person name="Robertson H.M."/>
            <person name="Arning N."/>
            <person name="Bitard-Feildel T."/>
            <person name="Chao H."/>
            <person name="Childers C.P."/>
            <person name="Dinh H."/>
            <person name="Doddapaneni H."/>
            <person name="Dugan S."/>
            <person name="Gowin J."/>
            <person name="Greiner C."/>
            <person name="Han Y."/>
            <person name="Hu H."/>
            <person name="Hughes D.S.T."/>
            <person name="Huylmans A.-K."/>
            <person name="Kemena C."/>
            <person name="Kremer L.P.M."/>
            <person name="Lee S.L."/>
            <person name="Lopez-Ezquerra A."/>
            <person name="Mallet L."/>
            <person name="Monroy-Kuhn J.M."/>
            <person name="Moser A."/>
            <person name="Murali S.C."/>
            <person name="Muzny D.M."/>
            <person name="Otani S."/>
            <person name="Piulachs M.-D."/>
            <person name="Poelchau M."/>
            <person name="Qu J."/>
            <person name="Schaub F."/>
            <person name="Wada-Katsumata A."/>
            <person name="Worley K.C."/>
            <person name="Xie Q."/>
            <person name="Ylla G."/>
            <person name="Poulsen M."/>
            <person name="Gibbs R.A."/>
            <person name="Schal C."/>
            <person name="Richards S."/>
            <person name="Belles X."/>
            <person name="Korb J."/>
            <person name="Bornberg-Bauer E."/>
        </authorList>
    </citation>
    <scope>NUCLEOTIDE SEQUENCE [LARGE SCALE GENOMIC DNA]</scope>
    <source>
        <tissue evidence="13">Whole body</tissue>
    </source>
</reference>
<keyword evidence="3" id="KW-0723">Serine/threonine-protein kinase</keyword>
<dbReference type="AlphaFoldDB" id="A0A2J7QHD6"/>
<dbReference type="FunFam" id="3.30.200.20:FF:000049">
    <property type="entry name" value="cyclin-dependent kinase-like 1 isoform X1"/>
    <property type="match status" value="1"/>
</dbReference>
<feature type="domain" description="Protein kinase" evidence="12">
    <location>
        <begin position="4"/>
        <end position="287"/>
    </location>
</feature>
<dbReference type="InterPro" id="IPR000719">
    <property type="entry name" value="Prot_kinase_dom"/>
</dbReference>
<dbReference type="InterPro" id="IPR008271">
    <property type="entry name" value="Ser/Thr_kinase_AS"/>
</dbReference>
<evidence type="ECO:0000313" key="13">
    <source>
        <dbReference type="EMBL" id="PNF28008.1"/>
    </source>
</evidence>
<evidence type="ECO:0000256" key="3">
    <source>
        <dbReference type="ARBA" id="ARBA00022527"/>
    </source>
</evidence>
<dbReference type="FunFam" id="1.10.510.10:FF:000624">
    <property type="entry name" value="Mitogen-activated protein kinase"/>
    <property type="match status" value="1"/>
</dbReference>
<sequence length="657" mass="74004">MEKYENISVVGEGSYGLVMKCRHRETGQLVAIKKFIETEEDQNVRKMALREIRMLKKLRHENLVNMIEVFRRKRRFYLVFEYMDHTILDELEDNTRGLGEETSRKYIFQVLRGIDFCHANNIVHRDVKPENVLVSQLGVIKLCDFGFARLLATPGATYTDYVATRWYRAPELLVGDTKYGREVDIWAVGCLFAEMMSGDPLFPGDSDIDQLYQITKLLGKLSSRHQQLVSRNAMFKGLKRSTEDRARSLYKLFPAWPPLALDFVSQCLRLDPSHRSTSTELIQHLYFTDDHFSEHFLPLLREKIQQEFQGNPLLQKYEAAFLVDSSARKARGFANSNMIDSKGTGHHQRRSLIEPRWKIIVPSENSSSRRIIVDSSKPVSNRRKLSDNNSVSSNMMEVSDEASDSRIGGLKMATQSKLIVPSKLHMPVQDIQHSGMDVQPPSGSPTPFQSLEAVGSQVSSLSHVHQSTGDHFLHINMQVLHPSINNLSFSGMGVENKSGFSGKMPEPLKRSPLAQGGRVRESHSRVTPVRLPPRTQFLRRLDHGLLLDVGQLDKTGTNSSLLSSESPTNEKWLGAKKMGTTRTYDTWKTPKTIGDDFSLPNVPGASGSPSKGLKKQLNPVTPHADPASDLRISPRGNPSHSSPQSPRSRFSSNLPHV</sequence>
<dbReference type="PANTHER" id="PTHR24056">
    <property type="entry name" value="CELL DIVISION PROTEIN KINASE"/>
    <property type="match status" value="1"/>
</dbReference>
<evidence type="ECO:0000256" key="9">
    <source>
        <dbReference type="ARBA" id="ARBA00048367"/>
    </source>
</evidence>
<evidence type="ECO:0000256" key="10">
    <source>
        <dbReference type="PROSITE-ProRule" id="PRU10141"/>
    </source>
</evidence>
<dbReference type="InParanoid" id="A0A2J7QHD6"/>
<comment type="catalytic activity">
    <reaction evidence="8">
        <text>L-threonyl-[protein] + ATP = O-phospho-L-threonyl-[protein] + ADP + H(+)</text>
        <dbReference type="Rhea" id="RHEA:46608"/>
        <dbReference type="Rhea" id="RHEA-COMP:11060"/>
        <dbReference type="Rhea" id="RHEA-COMP:11605"/>
        <dbReference type="ChEBI" id="CHEBI:15378"/>
        <dbReference type="ChEBI" id="CHEBI:30013"/>
        <dbReference type="ChEBI" id="CHEBI:30616"/>
        <dbReference type="ChEBI" id="CHEBI:61977"/>
        <dbReference type="ChEBI" id="CHEBI:456216"/>
        <dbReference type="EC" id="2.7.11.22"/>
    </reaction>
</comment>
<dbReference type="PROSITE" id="PS00108">
    <property type="entry name" value="PROTEIN_KINASE_ST"/>
    <property type="match status" value="1"/>
</dbReference>
<dbReference type="InterPro" id="IPR017441">
    <property type="entry name" value="Protein_kinase_ATP_BS"/>
</dbReference>
<organism evidence="13 14">
    <name type="scientific">Cryptotermes secundus</name>
    <dbReference type="NCBI Taxonomy" id="105785"/>
    <lineage>
        <taxon>Eukaryota</taxon>
        <taxon>Metazoa</taxon>
        <taxon>Ecdysozoa</taxon>
        <taxon>Arthropoda</taxon>
        <taxon>Hexapoda</taxon>
        <taxon>Insecta</taxon>
        <taxon>Pterygota</taxon>
        <taxon>Neoptera</taxon>
        <taxon>Polyneoptera</taxon>
        <taxon>Dictyoptera</taxon>
        <taxon>Blattodea</taxon>
        <taxon>Blattoidea</taxon>
        <taxon>Termitoidae</taxon>
        <taxon>Kalotermitidae</taxon>
        <taxon>Cryptotermitinae</taxon>
        <taxon>Cryptotermes</taxon>
    </lineage>
</organism>
<feature type="region of interest" description="Disordered" evidence="11">
    <location>
        <begin position="498"/>
        <end position="527"/>
    </location>
</feature>
<keyword evidence="4" id="KW-0808">Transferase</keyword>
<dbReference type="GO" id="GO:0005634">
    <property type="term" value="C:nucleus"/>
    <property type="evidence" value="ECO:0007669"/>
    <property type="project" value="TreeGrafter"/>
</dbReference>
<proteinExistence type="inferred from homology"/>
<dbReference type="PROSITE" id="PS50011">
    <property type="entry name" value="PROTEIN_KINASE_DOM"/>
    <property type="match status" value="1"/>
</dbReference>
<evidence type="ECO:0000256" key="6">
    <source>
        <dbReference type="ARBA" id="ARBA00022777"/>
    </source>
</evidence>
<evidence type="ECO:0000256" key="2">
    <source>
        <dbReference type="ARBA" id="ARBA00012425"/>
    </source>
</evidence>
<comment type="similarity">
    <text evidence="1">Belongs to the protein kinase superfamily. CMGC Ser/Thr protein kinase family. CDC2/CDKX subfamily.</text>
</comment>
<dbReference type="InterPro" id="IPR050108">
    <property type="entry name" value="CDK"/>
</dbReference>
<evidence type="ECO:0000259" key="12">
    <source>
        <dbReference type="PROSITE" id="PS50011"/>
    </source>
</evidence>
<feature type="compositionally biased region" description="Low complexity" evidence="11">
    <location>
        <begin position="638"/>
        <end position="657"/>
    </location>
</feature>
<feature type="region of interest" description="Disordered" evidence="11">
    <location>
        <begin position="554"/>
        <end position="657"/>
    </location>
</feature>
<comment type="catalytic activity">
    <reaction evidence="9">
        <text>L-seryl-[protein] + ATP = O-phospho-L-seryl-[protein] + ADP + H(+)</text>
        <dbReference type="Rhea" id="RHEA:17989"/>
        <dbReference type="Rhea" id="RHEA-COMP:9863"/>
        <dbReference type="Rhea" id="RHEA-COMP:11604"/>
        <dbReference type="ChEBI" id="CHEBI:15378"/>
        <dbReference type="ChEBI" id="CHEBI:29999"/>
        <dbReference type="ChEBI" id="CHEBI:30616"/>
        <dbReference type="ChEBI" id="CHEBI:83421"/>
        <dbReference type="ChEBI" id="CHEBI:456216"/>
        <dbReference type="EC" id="2.7.11.22"/>
    </reaction>
</comment>
<evidence type="ECO:0000256" key="11">
    <source>
        <dbReference type="SAM" id="MobiDB-lite"/>
    </source>
</evidence>
<dbReference type="OrthoDB" id="548217at2759"/>
<dbReference type="EMBL" id="NEVH01013976">
    <property type="protein sequence ID" value="PNF28008.1"/>
    <property type="molecule type" value="Genomic_DNA"/>
</dbReference>
<evidence type="ECO:0000313" key="14">
    <source>
        <dbReference type="Proteomes" id="UP000235965"/>
    </source>
</evidence>
<keyword evidence="7 10" id="KW-0067">ATP-binding</keyword>
<keyword evidence="6 13" id="KW-0418">Kinase</keyword>